<evidence type="ECO:0000256" key="8">
    <source>
        <dbReference type="ARBA" id="ARBA00023242"/>
    </source>
</evidence>
<evidence type="ECO:0000256" key="10">
    <source>
        <dbReference type="SAM" id="MobiDB-lite"/>
    </source>
</evidence>
<organism evidence="11 12">
    <name type="scientific">Leptobrachium leishanense</name>
    <name type="common">Leishan spiny toad</name>
    <dbReference type="NCBI Taxonomy" id="445787"/>
    <lineage>
        <taxon>Eukaryota</taxon>
        <taxon>Metazoa</taxon>
        <taxon>Chordata</taxon>
        <taxon>Craniata</taxon>
        <taxon>Vertebrata</taxon>
        <taxon>Euteleostomi</taxon>
        <taxon>Amphibia</taxon>
        <taxon>Batrachia</taxon>
        <taxon>Anura</taxon>
        <taxon>Pelobatoidea</taxon>
        <taxon>Megophryidae</taxon>
        <taxon>Leptobrachium</taxon>
    </lineage>
</organism>
<feature type="region of interest" description="Disordered" evidence="10">
    <location>
        <begin position="632"/>
        <end position="744"/>
    </location>
</feature>
<feature type="region of interest" description="Disordered" evidence="10">
    <location>
        <begin position="501"/>
        <end position="620"/>
    </location>
</feature>
<dbReference type="GO" id="GO:0008017">
    <property type="term" value="F:microtubule binding"/>
    <property type="evidence" value="ECO:0007669"/>
    <property type="project" value="InterPro"/>
</dbReference>
<dbReference type="Ensembl" id="ENSLLET00000045505.1">
    <property type="protein sequence ID" value="ENSLLEP00000043758.1"/>
    <property type="gene ID" value="ENSLLEG00000027811.1"/>
</dbReference>
<reference evidence="11" key="1">
    <citation type="submission" date="2025-08" db="UniProtKB">
        <authorList>
            <consortium name="Ensembl"/>
        </authorList>
    </citation>
    <scope>IDENTIFICATION</scope>
</reference>
<proteinExistence type="inferred from homology"/>
<feature type="compositionally biased region" description="Basic and acidic residues" evidence="10">
    <location>
        <begin position="547"/>
        <end position="561"/>
    </location>
</feature>
<feature type="region of interest" description="Disordered" evidence="10">
    <location>
        <begin position="76"/>
        <end position="240"/>
    </location>
</feature>
<dbReference type="GeneTree" id="ENSGT00390000004106"/>
<feature type="region of interest" description="Disordered" evidence="10">
    <location>
        <begin position="331"/>
        <end position="366"/>
    </location>
</feature>
<name>A0A8C5QWI5_9ANUR</name>
<feature type="compositionally biased region" description="Basic and acidic residues" evidence="10">
    <location>
        <begin position="217"/>
        <end position="235"/>
    </location>
</feature>
<evidence type="ECO:0000256" key="9">
    <source>
        <dbReference type="ARBA" id="ARBA00045771"/>
    </source>
</evidence>
<feature type="compositionally biased region" description="Basic and acidic residues" evidence="10">
    <location>
        <begin position="136"/>
        <end position="162"/>
    </location>
</feature>
<feature type="compositionally biased region" description="Basic and acidic residues" evidence="10">
    <location>
        <begin position="187"/>
        <end position="209"/>
    </location>
</feature>
<dbReference type="PANTHER" id="PTHR32078:SF1">
    <property type="entry name" value="NUCLEAR PROTEIN MDM1"/>
    <property type="match status" value="1"/>
</dbReference>
<keyword evidence="5" id="KW-0963">Cytoplasm</keyword>
<gene>
    <name evidence="11" type="primary">MDM1</name>
</gene>
<feature type="compositionally biased region" description="Polar residues" evidence="10">
    <location>
        <begin position="595"/>
        <end position="610"/>
    </location>
</feature>
<protein>
    <recommendedName>
        <fullName evidence="4">Nuclear protein MDM1</fullName>
    </recommendedName>
</protein>
<feature type="compositionally biased region" description="Basic and acidic residues" evidence="10">
    <location>
        <begin position="88"/>
        <end position="105"/>
    </location>
</feature>
<feature type="compositionally biased region" description="Basic and acidic residues" evidence="10">
    <location>
        <begin position="502"/>
        <end position="518"/>
    </location>
</feature>
<evidence type="ECO:0000256" key="3">
    <source>
        <dbReference type="ARBA" id="ARBA00010494"/>
    </source>
</evidence>
<evidence type="ECO:0000256" key="5">
    <source>
        <dbReference type="ARBA" id="ARBA00022490"/>
    </source>
</evidence>
<keyword evidence="7" id="KW-0206">Cytoskeleton</keyword>
<reference evidence="11" key="2">
    <citation type="submission" date="2025-09" db="UniProtKB">
        <authorList>
            <consortium name="Ensembl"/>
        </authorList>
    </citation>
    <scope>IDENTIFICATION</scope>
</reference>
<evidence type="ECO:0000256" key="7">
    <source>
        <dbReference type="ARBA" id="ARBA00023212"/>
    </source>
</evidence>
<dbReference type="OrthoDB" id="9999940at2759"/>
<keyword evidence="8" id="KW-0539">Nucleus</keyword>
<keyword evidence="12" id="KW-1185">Reference proteome</keyword>
<dbReference type="InterPro" id="IPR029136">
    <property type="entry name" value="MDM1"/>
</dbReference>
<comment type="subcellular location">
    <subcellularLocation>
        <location evidence="1">Cytoplasm</location>
        <location evidence="1">Cytoskeleton</location>
        <location evidence="1">Microtubule organizing center</location>
        <location evidence="1">Centrosome</location>
        <location evidence="1">Centriole</location>
    </subcellularLocation>
    <subcellularLocation>
        <location evidence="2">Nucleus</location>
    </subcellularLocation>
</comment>
<comment type="function">
    <text evidence="9">Microtubule-binding protein that negatively regulates centriole duplication. Binds to and stabilizes microtubules.</text>
</comment>
<feature type="compositionally biased region" description="Basic and acidic residues" evidence="10">
    <location>
        <begin position="577"/>
        <end position="593"/>
    </location>
</feature>
<feature type="compositionally biased region" description="Basic and acidic residues" evidence="10">
    <location>
        <begin position="654"/>
        <end position="664"/>
    </location>
</feature>
<dbReference type="GO" id="GO:0005634">
    <property type="term" value="C:nucleus"/>
    <property type="evidence" value="ECO:0007669"/>
    <property type="project" value="UniProtKB-SubCell"/>
</dbReference>
<dbReference type="GO" id="GO:0005814">
    <property type="term" value="C:centriole"/>
    <property type="evidence" value="ECO:0007669"/>
    <property type="project" value="UniProtKB-SubCell"/>
</dbReference>
<sequence length="820" mass="92895">MPVRFKGLSEYDRNFKLTTLAAEHPDDPAFASRWAGLRSDELGISKEPSFPSKRRVPYHNPQISKSFQWLDSHKIQEKEQVRGSPEPVKIHLDLDKEPAVEEGTRTPDAPRLLKQPSSHSAALREESPDGSSQVKRLQEHLRKQKNDRLHVSRESPTKEHRGGYSGSTEMSPTFQCSPVRHTLARVPEVRRIDLLNESKNHRKTTELIKKNTTKPLNRSEKSRRPAEQLPEKADKPLNGVHRVLQKKAGVKAVPLQHPLRISEYKKQFDMKSRVDSSPLLAAEQVVYNKNQAVPPFKVKPVNAETEYNSRFKGSPPAKGPKLRKDWEDKSVHDFEPENQYPKQKENKKRTVNVSHTSHKTEKAKVEQNETEKIKILRERLVQQLDIPARGYRKVKSEYSSNFRSPSDYRYKHGAWVRANKEMLDQGSSLSLDSMWVAEVKELRDKAAYYKHRAQGTHFSRDHLNQILSANNRVWDVSSNSSSEEHVSNYIKALDLAGLDTTSKNEKSHDSRVNVKHTENTGNLGISEDPTMPVIRRRLVWDEEEDNESGHDTGTPEERADSPLHPPSEQIEDEEADEVHPETVEERITKRLDASKINSSPDRFESASISSEADGRLPTPQLKTFGISQRTHHDLTTPAAGGALLVSPPKHHRRVLEEKKRDSSEIHLSPNKPVSKTQKAHSKPNGEICSQSPPAAGVRTVDPIPLRLDEWPSKSVPDRPPSVVYSNPASGSPIPRPSASLPQRWSPSCRIHGALRDPEFQHNGDFGFPAFYKASQSDDPGDDFEDDRLSQISARSAASSSFASQILERAQKRKEHFWGKK</sequence>
<evidence type="ECO:0000256" key="2">
    <source>
        <dbReference type="ARBA" id="ARBA00004123"/>
    </source>
</evidence>
<evidence type="ECO:0000313" key="12">
    <source>
        <dbReference type="Proteomes" id="UP000694569"/>
    </source>
</evidence>
<comment type="similarity">
    <text evidence="3">Belongs to the MDM1 family.</text>
</comment>
<evidence type="ECO:0000256" key="4">
    <source>
        <dbReference type="ARBA" id="ARBA00013508"/>
    </source>
</evidence>
<dbReference type="GO" id="GO:0046600">
    <property type="term" value="P:negative regulation of centriole replication"/>
    <property type="evidence" value="ECO:0007669"/>
    <property type="project" value="InterPro"/>
</dbReference>
<evidence type="ECO:0000256" key="6">
    <source>
        <dbReference type="ARBA" id="ARBA00022701"/>
    </source>
</evidence>
<keyword evidence="6" id="KW-0493">Microtubule</keyword>
<dbReference type="GO" id="GO:0060041">
    <property type="term" value="P:retina development in camera-type eye"/>
    <property type="evidence" value="ECO:0007669"/>
    <property type="project" value="TreeGrafter"/>
</dbReference>
<evidence type="ECO:0000256" key="1">
    <source>
        <dbReference type="ARBA" id="ARBA00004114"/>
    </source>
</evidence>
<feature type="compositionally biased region" description="Polar residues" evidence="10">
    <location>
        <begin position="166"/>
        <end position="176"/>
    </location>
</feature>
<dbReference type="GO" id="GO:0005874">
    <property type="term" value="C:microtubule"/>
    <property type="evidence" value="ECO:0007669"/>
    <property type="project" value="UniProtKB-KW"/>
</dbReference>
<accession>A0A8C5QWI5</accession>
<evidence type="ECO:0000313" key="11">
    <source>
        <dbReference type="Ensembl" id="ENSLLEP00000043758.1"/>
    </source>
</evidence>
<dbReference type="PANTHER" id="PTHR32078">
    <property type="entry name" value="NUCLEAR PROTEIN MDM1"/>
    <property type="match status" value="1"/>
</dbReference>
<dbReference type="AlphaFoldDB" id="A0A8C5QWI5"/>
<dbReference type="Proteomes" id="UP000694569">
    <property type="component" value="Unplaced"/>
</dbReference>
<dbReference type="Pfam" id="PF15501">
    <property type="entry name" value="MDM1"/>
    <property type="match status" value="2"/>
</dbReference>